<evidence type="ECO:0000313" key="5">
    <source>
        <dbReference type="EnsemblPlants" id="QL10p063525:mrna:CDS:1"/>
    </source>
</evidence>
<evidence type="ECO:0000256" key="2">
    <source>
        <dbReference type="ARBA" id="ARBA00022737"/>
    </source>
</evidence>
<dbReference type="EnsemblPlants" id="QL10p063525:mrna">
    <property type="protein sequence ID" value="QL10p063525:mrna:CDS:1"/>
    <property type="gene ID" value="QL10p063525"/>
</dbReference>
<protein>
    <recommendedName>
        <fullName evidence="4">Leucine-rich repeat-containing N-terminal plant-type domain-containing protein</fullName>
    </recommendedName>
</protein>
<accession>A0A7N2MUN3</accession>
<feature type="chain" id="PRO_5029843289" description="Leucine-rich repeat-containing N-terminal plant-type domain-containing protein" evidence="3">
    <location>
        <begin position="31"/>
        <end position="160"/>
    </location>
</feature>
<dbReference type="Gramene" id="QL10p063525:mrna">
    <property type="protein sequence ID" value="QL10p063525:mrna:CDS:1"/>
    <property type="gene ID" value="QL10p063525"/>
</dbReference>
<proteinExistence type="predicted"/>
<evidence type="ECO:0000259" key="4">
    <source>
        <dbReference type="Pfam" id="PF08263"/>
    </source>
</evidence>
<dbReference type="InParanoid" id="A0A7N2MUN3"/>
<reference evidence="5" key="2">
    <citation type="submission" date="2021-01" db="UniProtKB">
        <authorList>
            <consortium name="EnsemblPlants"/>
        </authorList>
    </citation>
    <scope>IDENTIFICATION</scope>
</reference>
<feature type="domain" description="Leucine-rich repeat-containing N-terminal plant-type" evidence="4">
    <location>
        <begin position="32"/>
        <end position="75"/>
    </location>
</feature>
<dbReference type="Pfam" id="PF08263">
    <property type="entry name" value="LRRNT_2"/>
    <property type="match status" value="1"/>
</dbReference>
<feature type="signal peptide" evidence="3">
    <location>
        <begin position="1"/>
        <end position="30"/>
    </location>
</feature>
<dbReference type="Gene3D" id="3.80.10.10">
    <property type="entry name" value="Ribonuclease Inhibitor"/>
    <property type="match status" value="1"/>
</dbReference>
<dbReference type="EMBL" id="LRBV02000010">
    <property type="status" value="NOT_ANNOTATED_CDS"/>
    <property type="molecule type" value="Genomic_DNA"/>
</dbReference>
<evidence type="ECO:0000256" key="3">
    <source>
        <dbReference type="SAM" id="SignalP"/>
    </source>
</evidence>
<dbReference type="AlphaFoldDB" id="A0A7N2MUN3"/>
<dbReference type="InterPro" id="IPR013210">
    <property type="entry name" value="LRR_N_plant-typ"/>
</dbReference>
<dbReference type="Proteomes" id="UP000594261">
    <property type="component" value="Chromosome 10"/>
</dbReference>
<dbReference type="InterPro" id="IPR050994">
    <property type="entry name" value="At_inactive_RLKs"/>
</dbReference>
<dbReference type="InterPro" id="IPR032675">
    <property type="entry name" value="LRR_dom_sf"/>
</dbReference>
<reference evidence="5 6" key="1">
    <citation type="journal article" date="2016" name="G3 (Bethesda)">
        <title>First Draft Assembly and Annotation of the Genome of a California Endemic Oak Quercus lobata Nee (Fagaceae).</title>
        <authorList>
            <person name="Sork V.L."/>
            <person name="Fitz-Gibbon S.T."/>
            <person name="Puiu D."/>
            <person name="Crepeau M."/>
            <person name="Gugger P.F."/>
            <person name="Sherman R."/>
            <person name="Stevens K."/>
            <person name="Langley C.H."/>
            <person name="Pellegrini M."/>
            <person name="Salzberg S.L."/>
        </authorList>
    </citation>
    <scope>NUCLEOTIDE SEQUENCE [LARGE SCALE GENOMIC DNA]</scope>
    <source>
        <strain evidence="5 6">cv. SW786</strain>
    </source>
</reference>
<dbReference type="OMA" id="WIFEYPR"/>
<sequence>MLMAHSVRLVIALLHICALSFLNILEISNGSESDIYCLRSIKDSVEGPRNYLKNSWNINNNTVGFICEFVGVECWPPDANEVLNFQLSHMMLWGQFPRDIENCTHLTGLDLSANELSAPLPFDIGDLIPFVSKLNISGDKFFGEIPKSFVNCNFLMVRLD</sequence>
<keyword evidence="6" id="KW-1185">Reference proteome</keyword>
<evidence type="ECO:0000256" key="1">
    <source>
        <dbReference type="ARBA" id="ARBA00022614"/>
    </source>
</evidence>
<dbReference type="PANTHER" id="PTHR48010">
    <property type="entry name" value="OS05G0588300 PROTEIN"/>
    <property type="match status" value="1"/>
</dbReference>
<keyword evidence="1" id="KW-0433">Leucine-rich repeat</keyword>
<name>A0A7N2MUN3_QUELO</name>
<evidence type="ECO:0000313" key="6">
    <source>
        <dbReference type="Proteomes" id="UP000594261"/>
    </source>
</evidence>
<dbReference type="PANTHER" id="PTHR48010:SF55">
    <property type="entry name" value="OS01G0607900 PROTEIN"/>
    <property type="match status" value="1"/>
</dbReference>
<organism evidence="5 6">
    <name type="scientific">Quercus lobata</name>
    <name type="common">Valley oak</name>
    <dbReference type="NCBI Taxonomy" id="97700"/>
    <lineage>
        <taxon>Eukaryota</taxon>
        <taxon>Viridiplantae</taxon>
        <taxon>Streptophyta</taxon>
        <taxon>Embryophyta</taxon>
        <taxon>Tracheophyta</taxon>
        <taxon>Spermatophyta</taxon>
        <taxon>Magnoliopsida</taxon>
        <taxon>eudicotyledons</taxon>
        <taxon>Gunneridae</taxon>
        <taxon>Pentapetalae</taxon>
        <taxon>rosids</taxon>
        <taxon>fabids</taxon>
        <taxon>Fagales</taxon>
        <taxon>Fagaceae</taxon>
        <taxon>Quercus</taxon>
    </lineage>
</organism>
<dbReference type="SUPFAM" id="SSF52058">
    <property type="entry name" value="L domain-like"/>
    <property type="match status" value="1"/>
</dbReference>
<keyword evidence="3" id="KW-0732">Signal</keyword>
<keyword evidence="2" id="KW-0677">Repeat</keyword>